<dbReference type="SMART" id="SM00710">
    <property type="entry name" value="PbH1"/>
    <property type="match status" value="7"/>
</dbReference>
<dbReference type="RefSeq" id="WP_176159378.1">
    <property type="nucleotide sequence ID" value="NZ_FUYE01000007.1"/>
</dbReference>
<dbReference type="Pfam" id="PF13229">
    <property type="entry name" value="Beta_helix"/>
    <property type="match status" value="1"/>
</dbReference>
<keyword evidence="4" id="KW-1185">Reference proteome</keyword>
<accession>A0A1T4Y5F2</accession>
<sequence length="582" mass="64494">MRLQMLLQTLLVTLSGFLYSASDLISAPANELQAKLDLLATGTETTLTIPPGTYRLPKEGLQLRGLKNRTLRAEGVTLLGTDLSPSALRFHDCQNLTITGLTLDYDPLPFTQARLTGVDAKGRTADFEVSAGYPDLTDVYLEGQTVHLFEPEANRWKVGVPDYYPKKIERITPRKGRLVFSQEATGFESLKKGDRIVLNVRKRQGVLIGEGCAGLTFKDVTVHSAPGIGFLIRFAEEAGTFENVRIVPGPKPAGATEERLFSTSADAFNAAYVRKGPTLKNCDFSFMGDDAVNLHGVMLPVIRWLDERTFIAMRAHRGDRFDRLIRAGDEIRFLKEPVFEVTARAKVVKVEYQDGKNAGIEADVKKLWPTSKEEKPGAVYLVHLDQPVSGVAPGDFCDVPATSAPGFSITDSNFHDHRARGLRLMSNEGIVENNRFERLKGVAITIGPEYAFWREAGWCRDIKIRGNHIRDVAQGTNLLQKNSYTTGAITLMGRVEPQGEKTRYFLGNENITITGNQIENCAVNGITITASRGVMVENNTLRRVNLVREPRMARDYNLTDQAPISVQQAEATVRENQISPEN</sequence>
<dbReference type="Proteomes" id="UP000190774">
    <property type="component" value="Unassembled WGS sequence"/>
</dbReference>
<evidence type="ECO:0000313" key="3">
    <source>
        <dbReference type="EMBL" id="SKA96515.1"/>
    </source>
</evidence>
<protein>
    <submittedName>
        <fullName evidence="3">Parallel beta-helix repeat (Two copies)</fullName>
    </submittedName>
</protein>
<name>A0A1T4Y5F2_9BACT</name>
<dbReference type="InterPro" id="IPR039448">
    <property type="entry name" value="Beta_helix"/>
</dbReference>
<keyword evidence="1" id="KW-0732">Signal</keyword>
<gene>
    <name evidence="3" type="ORF">SAMN02745166_02407</name>
</gene>
<dbReference type="SUPFAM" id="SSF51126">
    <property type="entry name" value="Pectin lyase-like"/>
    <property type="match status" value="1"/>
</dbReference>
<dbReference type="InterPro" id="IPR012334">
    <property type="entry name" value="Pectin_lyas_fold"/>
</dbReference>
<evidence type="ECO:0000259" key="2">
    <source>
        <dbReference type="Pfam" id="PF13229"/>
    </source>
</evidence>
<evidence type="ECO:0000313" key="4">
    <source>
        <dbReference type="Proteomes" id="UP000190774"/>
    </source>
</evidence>
<dbReference type="EMBL" id="FUYE01000007">
    <property type="protein sequence ID" value="SKA96515.1"/>
    <property type="molecule type" value="Genomic_DNA"/>
</dbReference>
<proteinExistence type="predicted"/>
<dbReference type="STRING" id="48467.SAMN02745166_02407"/>
<dbReference type="InterPro" id="IPR006626">
    <property type="entry name" value="PbH1"/>
</dbReference>
<dbReference type="Gene3D" id="2.160.20.10">
    <property type="entry name" value="Single-stranded right-handed beta-helix, Pectin lyase-like"/>
    <property type="match status" value="2"/>
</dbReference>
<organism evidence="3 4">
    <name type="scientific">Prosthecobacter debontii</name>
    <dbReference type="NCBI Taxonomy" id="48467"/>
    <lineage>
        <taxon>Bacteria</taxon>
        <taxon>Pseudomonadati</taxon>
        <taxon>Verrucomicrobiota</taxon>
        <taxon>Verrucomicrobiia</taxon>
        <taxon>Verrucomicrobiales</taxon>
        <taxon>Verrucomicrobiaceae</taxon>
        <taxon>Prosthecobacter</taxon>
    </lineage>
</organism>
<feature type="signal peptide" evidence="1">
    <location>
        <begin position="1"/>
        <end position="20"/>
    </location>
</feature>
<reference evidence="4" key="1">
    <citation type="submission" date="2017-02" db="EMBL/GenBank/DDBJ databases">
        <authorList>
            <person name="Varghese N."/>
            <person name="Submissions S."/>
        </authorList>
    </citation>
    <scope>NUCLEOTIDE SEQUENCE [LARGE SCALE GENOMIC DNA]</scope>
    <source>
        <strain evidence="4">ATCC 700200</strain>
    </source>
</reference>
<feature type="chain" id="PRO_5012413988" evidence="1">
    <location>
        <begin position="21"/>
        <end position="582"/>
    </location>
</feature>
<feature type="domain" description="Right handed beta helix" evidence="2">
    <location>
        <begin position="407"/>
        <end position="540"/>
    </location>
</feature>
<dbReference type="AlphaFoldDB" id="A0A1T4Y5F2"/>
<evidence type="ECO:0000256" key="1">
    <source>
        <dbReference type="SAM" id="SignalP"/>
    </source>
</evidence>
<dbReference type="InterPro" id="IPR011050">
    <property type="entry name" value="Pectin_lyase_fold/virulence"/>
</dbReference>